<accession>V2X0S7</accession>
<gene>
    <name evidence="3" type="ORF">Moror_9391</name>
</gene>
<proteinExistence type="predicted"/>
<dbReference type="KEGG" id="mrr:Moror_9391"/>
<feature type="region of interest" description="Disordered" evidence="2">
    <location>
        <begin position="392"/>
        <end position="432"/>
    </location>
</feature>
<dbReference type="AlphaFoldDB" id="V2X0S7"/>
<dbReference type="OrthoDB" id="2562743at2759"/>
<evidence type="ECO:0000256" key="1">
    <source>
        <dbReference type="SAM" id="Coils"/>
    </source>
</evidence>
<keyword evidence="4" id="KW-1185">Reference proteome</keyword>
<feature type="coiled-coil region" evidence="1">
    <location>
        <begin position="307"/>
        <end position="334"/>
    </location>
</feature>
<dbReference type="PANTHER" id="PTHR21974">
    <property type="entry name" value="RE15880P"/>
    <property type="match status" value="1"/>
</dbReference>
<evidence type="ECO:0000313" key="4">
    <source>
        <dbReference type="Proteomes" id="UP000017559"/>
    </source>
</evidence>
<dbReference type="HOGENOM" id="CLU_044873_1_0_1"/>
<feature type="compositionally biased region" description="Low complexity" evidence="2">
    <location>
        <begin position="396"/>
        <end position="413"/>
    </location>
</feature>
<feature type="compositionally biased region" description="Basic and acidic residues" evidence="2">
    <location>
        <begin position="50"/>
        <end position="62"/>
    </location>
</feature>
<evidence type="ECO:0000256" key="2">
    <source>
        <dbReference type="SAM" id="MobiDB-lite"/>
    </source>
</evidence>
<organism evidence="3 4">
    <name type="scientific">Moniliophthora roreri (strain MCA 2997)</name>
    <name type="common">Cocoa frosty pod rot fungus</name>
    <name type="synonym">Crinipellis roreri</name>
    <dbReference type="NCBI Taxonomy" id="1381753"/>
    <lineage>
        <taxon>Eukaryota</taxon>
        <taxon>Fungi</taxon>
        <taxon>Dikarya</taxon>
        <taxon>Basidiomycota</taxon>
        <taxon>Agaricomycotina</taxon>
        <taxon>Agaricomycetes</taxon>
        <taxon>Agaricomycetidae</taxon>
        <taxon>Agaricales</taxon>
        <taxon>Marasmiineae</taxon>
        <taxon>Marasmiaceae</taxon>
        <taxon>Moniliophthora</taxon>
    </lineage>
</organism>
<feature type="region of interest" description="Disordered" evidence="2">
    <location>
        <begin position="45"/>
        <end position="116"/>
    </location>
</feature>
<name>V2X0S7_MONRO</name>
<dbReference type="PANTHER" id="PTHR21974:SF2">
    <property type="entry name" value="RE15880P"/>
    <property type="match status" value="1"/>
</dbReference>
<dbReference type="EMBL" id="AWSO01000985">
    <property type="protein sequence ID" value="ESK86055.1"/>
    <property type="molecule type" value="Genomic_DNA"/>
</dbReference>
<feature type="compositionally biased region" description="Basic and acidic residues" evidence="2">
    <location>
        <begin position="102"/>
        <end position="116"/>
    </location>
</feature>
<evidence type="ECO:0000313" key="3">
    <source>
        <dbReference type="EMBL" id="ESK86055.1"/>
    </source>
</evidence>
<comment type="caution">
    <text evidence="3">The sequence shown here is derived from an EMBL/GenBank/DDBJ whole genome shotgun (WGS) entry which is preliminary data.</text>
</comment>
<feature type="coiled-coil region" evidence="1">
    <location>
        <begin position="117"/>
        <end position="147"/>
    </location>
</feature>
<keyword evidence="1" id="KW-0175">Coiled coil</keyword>
<dbReference type="Proteomes" id="UP000017559">
    <property type="component" value="Unassembled WGS sequence"/>
</dbReference>
<sequence length="432" mass="49013">MSDSFRKVIAETEERHSELLKAIKEVEHAPDALVAQRRRVAELQVQVEESVSKAEKQAEKPRKEKRSTSSPFKLPFLLKRTNSKGKEKELDIPSPYVESTQEEEKERQRQAEIDRSLREAQGQRACLEDKVKEYEHLRSKLEALYDLIFNGPTPGFPAEDHLEQQVAAARVIQERVQATLDAEKRAFECIYKAEKAMRECRSKIKDALQFAATSLFASGRSAQEREASAIHSAHILARQVPVLIREARQLSPDVKPIEDMTLVREAPSRADTPDGDAFYGKLKTIASEVSRVHTQLSEERQMAITRVSAARATVENAESTVDHYRKELATLRQTIYEEVAEKVREQMREQRYSTGEEYFIDAPPSYEYEAPSMFVQTLTPSPLVIPNKHFGQFTDSSSPVSSSSQSTFNWNSSPASTVNTRRPRPLPRPPGT</sequence>
<reference evidence="3 4" key="1">
    <citation type="journal article" date="2014" name="BMC Genomics">
        <title>Genome and secretome analysis of the hemibiotrophic fungal pathogen, Moniliophthora roreri, which causes frosty pod rot disease of cacao: mechanisms of the biotrophic and necrotrophic phases.</title>
        <authorList>
            <person name="Meinhardt L.W."/>
            <person name="Costa G.G.L."/>
            <person name="Thomazella D.P.T."/>
            <person name="Teixeira P.J.P.L."/>
            <person name="Carazzolle M.F."/>
            <person name="Schuster S.C."/>
            <person name="Carlson J.E."/>
            <person name="Guiltinan M.J."/>
            <person name="Mieczkowski P."/>
            <person name="Farmer A."/>
            <person name="Ramaraj T."/>
            <person name="Crozier J."/>
            <person name="Davis R.E."/>
            <person name="Shao J."/>
            <person name="Melnick R.L."/>
            <person name="Pereira G.A.G."/>
            <person name="Bailey B.A."/>
        </authorList>
    </citation>
    <scope>NUCLEOTIDE SEQUENCE [LARGE SCALE GENOMIC DNA]</scope>
    <source>
        <strain evidence="3 4">MCA 2997</strain>
    </source>
</reference>
<protein>
    <submittedName>
        <fullName evidence="3">Uncharacterized protein</fullName>
    </submittedName>
</protein>